<dbReference type="InterPro" id="IPR023393">
    <property type="entry name" value="START-like_dom_sf"/>
</dbReference>
<keyword evidence="4" id="KW-1185">Reference proteome</keyword>
<gene>
    <name evidence="3" type="ORF">ACFS5J_12020</name>
</gene>
<evidence type="ECO:0000256" key="1">
    <source>
        <dbReference type="ARBA" id="ARBA00006817"/>
    </source>
</evidence>
<dbReference type="Proteomes" id="UP001597534">
    <property type="component" value="Unassembled WGS sequence"/>
</dbReference>
<evidence type="ECO:0000313" key="4">
    <source>
        <dbReference type="Proteomes" id="UP001597534"/>
    </source>
</evidence>
<comment type="similarity">
    <text evidence="1">Belongs to the AHA1 family.</text>
</comment>
<accession>A0ABW5YQ57</accession>
<evidence type="ECO:0000313" key="3">
    <source>
        <dbReference type="EMBL" id="MFD2892738.1"/>
    </source>
</evidence>
<organism evidence="3 4">
    <name type="scientific">Flavobacterium chuncheonense</name>
    <dbReference type="NCBI Taxonomy" id="2026653"/>
    <lineage>
        <taxon>Bacteria</taxon>
        <taxon>Pseudomonadati</taxon>
        <taxon>Bacteroidota</taxon>
        <taxon>Flavobacteriia</taxon>
        <taxon>Flavobacteriales</taxon>
        <taxon>Flavobacteriaceae</taxon>
        <taxon>Flavobacterium</taxon>
    </lineage>
</organism>
<dbReference type="Gene3D" id="3.30.530.20">
    <property type="match status" value="1"/>
</dbReference>
<dbReference type="RefSeq" id="WP_379812452.1">
    <property type="nucleotide sequence ID" value="NZ_JBHUPC010000017.1"/>
</dbReference>
<reference evidence="4" key="1">
    <citation type="journal article" date="2019" name="Int. J. Syst. Evol. Microbiol.">
        <title>The Global Catalogue of Microorganisms (GCM) 10K type strain sequencing project: providing services to taxonomists for standard genome sequencing and annotation.</title>
        <authorList>
            <consortium name="The Broad Institute Genomics Platform"/>
            <consortium name="The Broad Institute Genome Sequencing Center for Infectious Disease"/>
            <person name="Wu L."/>
            <person name="Ma J."/>
        </authorList>
    </citation>
    <scope>NUCLEOTIDE SEQUENCE [LARGE SCALE GENOMIC DNA]</scope>
    <source>
        <strain evidence="4">KCTC 22671</strain>
    </source>
</reference>
<dbReference type="InterPro" id="IPR013538">
    <property type="entry name" value="ASHA1/2-like_C"/>
</dbReference>
<dbReference type="EMBL" id="JBHUPC010000017">
    <property type="protein sequence ID" value="MFD2892738.1"/>
    <property type="molecule type" value="Genomic_DNA"/>
</dbReference>
<proteinExistence type="inferred from homology"/>
<comment type="caution">
    <text evidence="3">The sequence shown here is derived from an EMBL/GenBank/DDBJ whole genome shotgun (WGS) entry which is preliminary data.</text>
</comment>
<feature type="domain" description="Activator of Hsp90 ATPase homologue 1/2-like C-terminal" evidence="2">
    <location>
        <begin position="13"/>
        <end position="113"/>
    </location>
</feature>
<evidence type="ECO:0000259" key="2">
    <source>
        <dbReference type="Pfam" id="PF08327"/>
    </source>
</evidence>
<sequence length="114" mass="12732">MANNSITLHRVFKTTPEKIYRAFTEPIAMASWFPPYGFVCEVHQMEVKIGGHYKMSFTNFSTGSQHSFGGSFLDLKPNAFIKYSDTFDNPNLPGEMITTVAIKAVSCGTEIKIV</sequence>
<dbReference type="Pfam" id="PF08327">
    <property type="entry name" value="AHSA1"/>
    <property type="match status" value="1"/>
</dbReference>
<dbReference type="SUPFAM" id="SSF55961">
    <property type="entry name" value="Bet v1-like"/>
    <property type="match status" value="1"/>
</dbReference>
<protein>
    <submittedName>
        <fullName evidence="3">SRPBCC domain-containing protein</fullName>
    </submittedName>
</protein>
<name>A0ABW5YQ57_9FLAO</name>